<keyword evidence="2" id="KW-1185">Reference proteome</keyword>
<organism evidence="1 2">
    <name type="scientific">Bacillus phage G</name>
    <dbReference type="NCBI Taxonomy" id="2884420"/>
    <lineage>
        <taxon>Viruses</taxon>
        <taxon>Duplodnaviria</taxon>
        <taxon>Heunggongvirae</taxon>
        <taxon>Uroviricota</taxon>
        <taxon>Caudoviricetes</taxon>
        <taxon>Donellivirus</taxon>
        <taxon>Donellivirus gee</taxon>
    </lineage>
</organism>
<evidence type="ECO:0000313" key="2">
    <source>
        <dbReference type="Proteomes" id="UP000009273"/>
    </source>
</evidence>
<dbReference type="KEGG" id="vg:18563422"/>
<protein>
    <submittedName>
        <fullName evidence="1">Gp207</fullName>
    </submittedName>
</protein>
<proteinExistence type="predicted"/>
<name>G3MBS3_9CAUD</name>
<dbReference type="GeneID" id="18563422"/>
<gene>
    <name evidence="1" type="primary">207</name>
    <name evidence="1" type="ORF">G_207</name>
</gene>
<accession>G3MBS3</accession>
<sequence length="79" mass="9043">MRNVKIETRGNHMSGCNFCDKSETRGNYLLHLYEEMFIATGNYVKISICSECIEELARVKDQYHAEKIANILASKEGKV</sequence>
<dbReference type="EMBL" id="JN638751">
    <property type="protein sequence ID" value="AEO93466.1"/>
    <property type="molecule type" value="Genomic_DNA"/>
</dbReference>
<evidence type="ECO:0000313" key="1">
    <source>
        <dbReference type="EMBL" id="AEO93466.1"/>
    </source>
</evidence>
<reference evidence="1 2" key="1">
    <citation type="submission" date="2011-09" db="EMBL/GenBank/DDBJ databases">
        <authorList>
            <person name="Pope W.H."/>
            <person name="Pedulla M.L."/>
            <person name="Ford M.E."/>
            <person name="Peebles C.L."/>
            <person name="Hatfull G.H."/>
            <person name="Hendrix R.W."/>
        </authorList>
    </citation>
    <scope>NUCLEOTIDE SEQUENCE [LARGE SCALE GENOMIC DNA]</scope>
    <source>
        <strain evidence="1">G</strain>
    </source>
</reference>
<dbReference type="RefSeq" id="YP_009015510.1">
    <property type="nucleotide sequence ID" value="NC_023719.1"/>
</dbReference>
<dbReference type="Proteomes" id="UP000009273">
    <property type="component" value="Segment"/>
</dbReference>